<dbReference type="Proteomes" id="UP001209229">
    <property type="component" value="Unassembled WGS sequence"/>
</dbReference>
<dbReference type="Gene3D" id="3.40.1000.10">
    <property type="entry name" value="Mog1/PsbP, alpha/beta/alpha sandwich"/>
    <property type="match status" value="1"/>
</dbReference>
<comment type="caution">
    <text evidence="2">The sequence shown here is derived from an EMBL/GenBank/DDBJ whole genome shotgun (WGS) entry which is preliminary data.</text>
</comment>
<gene>
    <name evidence="2" type="ORF">OM075_07460</name>
</gene>
<accession>A0AAE3SEA7</accession>
<protein>
    <submittedName>
        <fullName evidence="2">DUF3806 domain-containing protein</fullName>
    </submittedName>
</protein>
<name>A0AAE3SEA7_9BACT</name>
<organism evidence="2 3">
    <name type="scientific">Plebeiibacterium sediminum</name>
    <dbReference type="NCBI Taxonomy" id="2992112"/>
    <lineage>
        <taxon>Bacteria</taxon>
        <taxon>Pseudomonadati</taxon>
        <taxon>Bacteroidota</taxon>
        <taxon>Bacteroidia</taxon>
        <taxon>Marinilabiliales</taxon>
        <taxon>Marinilabiliaceae</taxon>
        <taxon>Plebeiibacterium</taxon>
    </lineage>
</organism>
<evidence type="ECO:0000259" key="1">
    <source>
        <dbReference type="Pfam" id="PF12713"/>
    </source>
</evidence>
<evidence type="ECO:0000313" key="2">
    <source>
        <dbReference type="EMBL" id="MCW3786298.1"/>
    </source>
</evidence>
<dbReference type="InterPro" id="IPR024266">
    <property type="entry name" value="DUF3806"/>
</dbReference>
<dbReference type="RefSeq" id="WP_301189864.1">
    <property type="nucleotide sequence ID" value="NZ_JAPDPJ010000012.1"/>
</dbReference>
<dbReference type="Gene3D" id="1.20.120.1090">
    <property type="match status" value="1"/>
</dbReference>
<reference evidence="2" key="1">
    <citation type="submission" date="2022-10" db="EMBL/GenBank/DDBJ databases">
        <authorList>
            <person name="Yu W.X."/>
        </authorList>
    </citation>
    <scope>NUCLEOTIDE SEQUENCE</scope>
    <source>
        <strain evidence="2">AAT</strain>
    </source>
</reference>
<evidence type="ECO:0000313" key="3">
    <source>
        <dbReference type="Proteomes" id="UP001209229"/>
    </source>
</evidence>
<sequence>MIFGFNRCKSDKEFQDVFLGSGSYFIRISKQYLTEEDEDGTVLLYPKGSECITLRFDILIFEPKDNNVKPITGYDFVVRNADKKDTKLYFENDFAIAFKESTSIENGTNLIMKFWEIGLQDNRTIIMSATILEKKQKDKRVKKLLASIPDLIKSIEPAKIQGSVETSSGIVNYTTTRQEPIDQKITLLNDSDKEFIKNWLKNGKNIIQYYNPDYNQNQNDLTLELLDSTFATWINSTQDDKFSSDSIANGLGVVYGDLLSKELNMTWVKVIDQYGEDYGVRALDNFTSFPISSVYKRIDSEEIGFFTNIYEMLKHTIETRNEK</sequence>
<dbReference type="Pfam" id="PF12713">
    <property type="entry name" value="DUF3806"/>
    <property type="match status" value="1"/>
</dbReference>
<dbReference type="EMBL" id="JAPDPJ010000012">
    <property type="protein sequence ID" value="MCW3786298.1"/>
    <property type="molecule type" value="Genomic_DNA"/>
</dbReference>
<feature type="domain" description="DUF3806" evidence="1">
    <location>
        <begin position="245"/>
        <end position="302"/>
    </location>
</feature>
<proteinExistence type="predicted"/>
<dbReference type="AlphaFoldDB" id="A0AAE3SEA7"/>
<keyword evidence="3" id="KW-1185">Reference proteome</keyword>